<dbReference type="CDD" id="cd18424">
    <property type="entry name" value="BTB_POZ_KCNV1"/>
    <property type="match status" value="1"/>
</dbReference>
<keyword evidence="3" id="KW-0633">Potassium transport</keyword>
<keyword evidence="15" id="KW-1185">Reference proteome</keyword>
<evidence type="ECO:0000313" key="15">
    <source>
        <dbReference type="Proteomes" id="UP000288216"/>
    </source>
</evidence>
<dbReference type="OrthoDB" id="296522at2759"/>
<dbReference type="PANTHER" id="PTHR11537:SF38">
    <property type="entry name" value="POTASSIUM VOLTAGE-GATED CHANNEL SUBFAMILY V MEMBER 1"/>
    <property type="match status" value="1"/>
</dbReference>
<dbReference type="GO" id="GO:0005249">
    <property type="term" value="F:voltage-gated potassium channel activity"/>
    <property type="evidence" value="ECO:0007669"/>
    <property type="project" value="InterPro"/>
</dbReference>
<dbReference type="InterPro" id="IPR005821">
    <property type="entry name" value="Ion_trans_dom"/>
</dbReference>
<evidence type="ECO:0000256" key="6">
    <source>
        <dbReference type="ARBA" id="ARBA00022882"/>
    </source>
</evidence>
<evidence type="ECO:0000256" key="1">
    <source>
        <dbReference type="ARBA" id="ARBA00004141"/>
    </source>
</evidence>
<feature type="transmembrane region" description="Helical" evidence="12">
    <location>
        <begin position="261"/>
        <end position="279"/>
    </location>
</feature>
<evidence type="ECO:0000256" key="10">
    <source>
        <dbReference type="ARBA" id="ARBA00023136"/>
    </source>
</evidence>
<dbReference type="Pfam" id="PF02214">
    <property type="entry name" value="BTB_2"/>
    <property type="match status" value="1"/>
</dbReference>
<evidence type="ECO:0000256" key="12">
    <source>
        <dbReference type="SAM" id="Phobius"/>
    </source>
</evidence>
<dbReference type="GO" id="GO:0051260">
    <property type="term" value="P:protein homooligomerization"/>
    <property type="evidence" value="ECO:0007669"/>
    <property type="project" value="InterPro"/>
</dbReference>
<dbReference type="InterPro" id="IPR027359">
    <property type="entry name" value="Volt_channel_dom_sf"/>
</dbReference>
<keyword evidence="2" id="KW-0813">Transport</keyword>
<evidence type="ECO:0000256" key="8">
    <source>
        <dbReference type="ARBA" id="ARBA00022989"/>
    </source>
</evidence>
<dbReference type="PANTHER" id="PTHR11537">
    <property type="entry name" value="VOLTAGE-GATED POTASSIUM CHANNEL"/>
    <property type="match status" value="1"/>
</dbReference>
<dbReference type="GO" id="GO:0001508">
    <property type="term" value="P:action potential"/>
    <property type="evidence" value="ECO:0007669"/>
    <property type="project" value="TreeGrafter"/>
</dbReference>
<evidence type="ECO:0000256" key="9">
    <source>
        <dbReference type="ARBA" id="ARBA00023065"/>
    </source>
</evidence>
<feature type="transmembrane region" description="Helical" evidence="12">
    <location>
        <begin position="231"/>
        <end position="249"/>
    </location>
</feature>
<dbReference type="SUPFAM" id="SSF54695">
    <property type="entry name" value="POZ domain"/>
    <property type="match status" value="1"/>
</dbReference>
<dbReference type="Gene3D" id="1.20.120.350">
    <property type="entry name" value="Voltage-gated potassium channels. Chain C"/>
    <property type="match status" value="1"/>
</dbReference>
<dbReference type="EMBL" id="BFAA01030669">
    <property type="protein sequence ID" value="GCB83252.1"/>
    <property type="molecule type" value="Genomic_DNA"/>
</dbReference>
<keyword evidence="9" id="KW-0406">Ion transport</keyword>
<evidence type="ECO:0000256" key="2">
    <source>
        <dbReference type="ARBA" id="ARBA00022448"/>
    </source>
</evidence>
<dbReference type="Proteomes" id="UP000288216">
    <property type="component" value="Unassembled WGS sequence"/>
</dbReference>
<dbReference type="STRING" id="75743.A0A401QD29"/>
<feature type="domain" description="BTB" evidence="13">
    <location>
        <begin position="40"/>
        <end position="147"/>
    </location>
</feature>
<dbReference type="InterPro" id="IPR028325">
    <property type="entry name" value="VG_K_chnl"/>
</dbReference>
<keyword evidence="11" id="KW-0407">Ion channel</keyword>
<comment type="caution">
    <text evidence="14">The sequence shown here is derived from an EMBL/GenBank/DDBJ whole genome shotgun (WGS) entry which is preliminary data.</text>
</comment>
<protein>
    <recommendedName>
        <fullName evidence="13">BTB domain-containing protein</fullName>
    </recommendedName>
</protein>
<evidence type="ECO:0000256" key="7">
    <source>
        <dbReference type="ARBA" id="ARBA00022958"/>
    </source>
</evidence>
<dbReference type="SUPFAM" id="SSF81324">
    <property type="entry name" value="Voltage-gated potassium channels"/>
    <property type="match status" value="1"/>
</dbReference>
<proteinExistence type="predicted"/>
<feature type="transmembrane region" description="Helical" evidence="12">
    <location>
        <begin position="198"/>
        <end position="219"/>
    </location>
</feature>
<name>A0A401QD29_SCYTO</name>
<evidence type="ECO:0000256" key="5">
    <source>
        <dbReference type="ARBA" id="ARBA00022826"/>
    </source>
</evidence>
<evidence type="ECO:0000313" key="14">
    <source>
        <dbReference type="EMBL" id="GCB83252.1"/>
    </source>
</evidence>
<dbReference type="InterPro" id="IPR011333">
    <property type="entry name" value="SKP1/BTB/POZ_sf"/>
</dbReference>
<dbReference type="PRINTS" id="PR00169">
    <property type="entry name" value="KCHANNEL"/>
</dbReference>
<evidence type="ECO:0000259" key="13">
    <source>
        <dbReference type="SMART" id="SM00225"/>
    </source>
</evidence>
<accession>A0A401QD29</accession>
<dbReference type="AlphaFoldDB" id="A0A401QD29"/>
<gene>
    <name evidence="14" type="ORF">scyTo_0023554</name>
</gene>
<evidence type="ECO:0000256" key="3">
    <source>
        <dbReference type="ARBA" id="ARBA00022538"/>
    </source>
</evidence>
<dbReference type="GO" id="GO:0008076">
    <property type="term" value="C:voltage-gated potassium channel complex"/>
    <property type="evidence" value="ECO:0007669"/>
    <property type="project" value="InterPro"/>
</dbReference>
<dbReference type="InterPro" id="IPR003971">
    <property type="entry name" value="K_chnl_volt-dep_Kv5/Kv9"/>
</dbReference>
<evidence type="ECO:0000256" key="11">
    <source>
        <dbReference type="ARBA" id="ARBA00023303"/>
    </source>
</evidence>
<keyword evidence="10 12" id="KW-0472">Membrane</keyword>
<keyword evidence="4 12" id="KW-0812">Transmembrane</keyword>
<dbReference type="Pfam" id="PF00520">
    <property type="entry name" value="Ion_trans"/>
    <property type="match status" value="1"/>
</dbReference>
<dbReference type="InterPro" id="IPR003131">
    <property type="entry name" value="T1-type_BTB"/>
</dbReference>
<dbReference type="Gene3D" id="3.30.710.10">
    <property type="entry name" value="Potassium Channel Kv1.1, Chain A"/>
    <property type="match status" value="1"/>
</dbReference>
<sequence>MKSPNCSPWFVEQNEDHCSAFSLESSVFCSEEHLNKNPFNVFIINVGGSRFILSRETLLSHPETRLGKLAMSEQDSVLELCDDANFVDNEYFFDRSSQTFKYIINYYKTGRLHVNEELCAMSFLQEIEYWGIDELNIDICCRDKYYRRKEINEVLDIKRDTETVQNEEEDFSGVICEKLRQKLWVTMEKPDSSKLAKIFGILSVAFVLISIANMALFSLEYTILDPPLLNAVEYICITWFSAEYLLRFLCVKNKCKFLKSLVNIIDLIAVIPFYITMLVEQLYGGSTELENVGKVVQILRLMRSLRMLKLGRHSTGKLCTSHGNSPT</sequence>
<keyword evidence="6" id="KW-0851">Voltage-gated channel</keyword>
<dbReference type="InterPro" id="IPR000210">
    <property type="entry name" value="BTB/POZ_dom"/>
</dbReference>
<dbReference type="SMART" id="SM00225">
    <property type="entry name" value="BTB"/>
    <property type="match status" value="1"/>
</dbReference>
<evidence type="ECO:0000256" key="4">
    <source>
        <dbReference type="ARBA" id="ARBA00022692"/>
    </source>
</evidence>
<keyword evidence="8 12" id="KW-1133">Transmembrane helix</keyword>
<reference evidence="14 15" key="1">
    <citation type="journal article" date="2018" name="Nat. Ecol. Evol.">
        <title>Shark genomes provide insights into elasmobranch evolution and the origin of vertebrates.</title>
        <authorList>
            <person name="Hara Y"/>
            <person name="Yamaguchi K"/>
            <person name="Onimaru K"/>
            <person name="Kadota M"/>
            <person name="Koyanagi M"/>
            <person name="Keeley SD"/>
            <person name="Tatsumi K"/>
            <person name="Tanaka K"/>
            <person name="Motone F"/>
            <person name="Kageyama Y"/>
            <person name="Nozu R"/>
            <person name="Adachi N"/>
            <person name="Nishimura O"/>
            <person name="Nakagawa R"/>
            <person name="Tanegashima C"/>
            <person name="Kiyatake I"/>
            <person name="Matsumoto R"/>
            <person name="Murakumo K"/>
            <person name="Nishida K"/>
            <person name="Terakita A"/>
            <person name="Kuratani S"/>
            <person name="Sato K"/>
            <person name="Hyodo S Kuraku.S."/>
        </authorList>
    </citation>
    <scope>NUCLEOTIDE SEQUENCE [LARGE SCALE GENOMIC DNA]</scope>
</reference>
<dbReference type="OMA" id="SGGDEFW"/>
<keyword evidence="5" id="KW-0631">Potassium channel</keyword>
<keyword evidence="7" id="KW-0630">Potassium</keyword>
<organism evidence="14 15">
    <name type="scientific">Scyliorhinus torazame</name>
    <name type="common">Cloudy catshark</name>
    <name type="synonym">Catulus torazame</name>
    <dbReference type="NCBI Taxonomy" id="75743"/>
    <lineage>
        <taxon>Eukaryota</taxon>
        <taxon>Metazoa</taxon>
        <taxon>Chordata</taxon>
        <taxon>Craniata</taxon>
        <taxon>Vertebrata</taxon>
        <taxon>Chondrichthyes</taxon>
        <taxon>Elasmobranchii</taxon>
        <taxon>Galeomorphii</taxon>
        <taxon>Galeoidea</taxon>
        <taxon>Carcharhiniformes</taxon>
        <taxon>Scyliorhinidae</taxon>
        <taxon>Scyliorhinus</taxon>
    </lineage>
</organism>
<dbReference type="PRINTS" id="PR01494">
    <property type="entry name" value="KV9CHANNEL"/>
</dbReference>
<comment type="subcellular location">
    <subcellularLocation>
        <location evidence="1">Membrane</location>
        <topology evidence="1">Multi-pass membrane protein</topology>
    </subcellularLocation>
</comment>